<reference evidence="24" key="1">
    <citation type="submission" date="2023-08" db="EMBL/GenBank/DDBJ databases">
        <title>Chromosome-level Genome Assembly of mud carp (Cirrhinus molitorella).</title>
        <authorList>
            <person name="Liu H."/>
        </authorList>
    </citation>
    <scope>NUCLEOTIDE SEQUENCE</scope>
    <source>
        <strain evidence="24">Prfri</strain>
        <tissue evidence="24">Muscle</tissue>
    </source>
</reference>
<keyword evidence="17" id="KW-0449">Lipoprotein</keyword>
<keyword evidence="12" id="KW-0770">Synapse</keyword>
<evidence type="ECO:0000256" key="17">
    <source>
        <dbReference type="ARBA" id="ARBA00023288"/>
    </source>
</evidence>
<evidence type="ECO:0000256" key="14">
    <source>
        <dbReference type="ARBA" id="ARBA00023139"/>
    </source>
</evidence>
<evidence type="ECO:0000256" key="19">
    <source>
        <dbReference type="ARBA" id="ARBA00032804"/>
    </source>
</evidence>
<evidence type="ECO:0000256" key="23">
    <source>
        <dbReference type="ARBA" id="ARBA00093501"/>
    </source>
</evidence>
<dbReference type="InterPro" id="IPR036034">
    <property type="entry name" value="PDZ_sf"/>
</dbReference>
<dbReference type="PANTHER" id="PTHR12141">
    <property type="entry name" value="ARFAPTIN-RELATED"/>
    <property type="match status" value="1"/>
</dbReference>
<keyword evidence="15" id="KW-0009">Actin-binding</keyword>
<dbReference type="Pfam" id="PF00595">
    <property type="entry name" value="PDZ"/>
    <property type="match status" value="1"/>
</dbReference>
<dbReference type="Gene3D" id="1.20.1270.60">
    <property type="entry name" value="Arfaptin homology (AH) domain/BAR domain"/>
    <property type="match status" value="1"/>
</dbReference>
<evidence type="ECO:0000256" key="2">
    <source>
        <dbReference type="ARBA" id="ARBA00004245"/>
    </source>
</evidence>
<protein>
    <recommendedName>
        <fullName evidence="5">PRKCA-binding protein</fullName>
    </recommendedName>
    <alternativeName>
        <fullName evidence="19">Protein interacting with C kinase 1</fullName>
    </alternativeName>
    <alternativeName>
        <fullName evidence="18">Protein kinase C-alpha-binding protein</fullName>
    </alternativeName>
</protein>
<evidence type="ECO:0000256" key="10">
    <source>
        <dbReference type="ARBA" id="ARBA00022833"/>
    </source>
</evidence>
<keyword evidence="14" id="KW-0564">Palmitate</keyword>
<keyword evidence="6" id="KW-0963">Cytoplasm</keyword>
<evidence type="ECO:0000256" key="5">
    <source>
        <dbReference type="ARBA" id="ARBA00017975"/>
    </source>
</evidence>
<evidence type="ECO:0000256" key="20">
    <source>
        <dbReference type="ARBA" id="ARBA00033721"/>
    </source>
</evidence>
<dbReference type="Gene3D" id="2.30.42.10">
    <property type="match status" value="1"/>
</dbReference>
<keyword evidence="10" id="KW-0862">Zinc</keyword>
<comment type="subunit">
    <text evidence="23">Monomer and homodimer. Interacts with CXADR. Interacts presynaptically with the glutamate receptors GRIA2, GRIA3, GRIK3, isoform 3 of GRIA4, isoform A of GRM4, GRM7 and GRM8; with NAPA and NAPB; and with BTG2. The interaction with NAPA and NAPB disrupts the interaction with GRIA2, conducting to the internalization of GRIA2. Interacts with PRKCA; with the amine transporters SLC6A2 and SLC6A3; with the channels ASIC1 and ASIC2; with the GTP-binding proteins ARF1 and ARF3; with the ephrin receptor tyrosine kinases EPHA7, EPHB1 and EPHB2; with ERBB2 and through its PDZ domain with the C-terminal tail of PRLHR. Interacts with UNC5A. Interacts (via AH domain) with NCS1/FREQ; in a calcium-dependent manner. Interacts with F-actin and associates with the ARP2/3 complex. Interacts (via PDZ domain) with ARF1 (activated); the interaction blocks Arp2/3 complex inhibition. Interacts with SORCS3.</text>
</comment>
<dbReference type="EMBL" id="JAUYZG010000001">
    <property type="protein sequence ID" value="KAK2916983.1"/>
    <property type="molecule type" value="Genomic_DNA"/>
</dbReference>
<dbReference type="GO" id="GO:0043005">
    <property type="term" value="C:neuron projection"/>
    <property type="evidence" value="ECO:0007669"/>
    <property type="project" value="UniProtKB-KW"/>
</dbReference>
<dbReference type="SMART" id="SM01015">
    <property type="entry name" value="Arfaptin"/>
    <property type="match status" value="1"/>
</dbReference>
<dbReference type="GO" id="GO:0005543">
    <property type="term" value="F:phospholipid binding"/>
    <property type="evidence" value="ECO:0007669"/>
    <property type="project" value="TreeGrafter"/>
</dbReference>
<dbReference type="FunFam" id="2.30.42.10:FF:000073">
    <property type="entry name" value="Interacting with PRKCA"/>
    <property type="match status" value="1"/>
</dbReference>
<dbReference type="GO" id="GO:0048471">
    <property type="term" value="C:perinuclear region of cytoplasm"/>
    <property type="evidence" value="ECO:0007669"/>
    <property type="project" value="UniProtKB-SubCell"/>
</dbReference>
<evidence type="ECO:0000256" key="11">
    <source>
        <dbReference type="ARBA" id="ARBA00022837"/>
    </source>
</evidence>
<evidence type="ECO:0000256" key="9">
    <source>
        <dbReference type="ARBA" id="ARBA00022723"/>
    </source>
</evidence>
<evidence type="ECO:0000313" key="25">
    <source>
        <dbReference type="Proteomes" id="UP001187343"/>
    </source>
</evidence>
<dbReference type="GO" id="GO:0098842">
    <property type="term" value="C:postsynaptic early endosome"/>
    <property type="evidence" value="ECO:0007669"/>
    <property type="project" value="TreeGrafter"/>
</dbReference>
<dbReference type="SUPFAM" id="SSF103657">
    <property type="entry name" value="BAR/IMD domain-like"/>
    <property type="match status" value="1"/>
</dbReference>
<evidence type="ECO:0000256" key="22">
    <source>
        <dbReference type="ARBA" id="ARBA00034105"/>
    </source>
</evidence>
<dbReference type="GO" id="GO:0003779">
    <property type="term" value="F:actin binding"/>
    <property type="evidence" value="ECO:0007669"/>
    <property type="project" value="UniProtKB-KW"/>
</dbReference>
<evidence type="ECO:0000256" key="15">
    <source>
        <dbReference type="ARBA" id="ARBA00023203"/>
    </source>
</evidence>
<keyword evidence="16" id="KW-0206">Cytoskeleton</keyword>
<evidence type="ECO:0000256" key="8">
    <source>
        <dbReference type="ARBA" id="ARBA00022599"/>
    </source>
</evidence>
<dbReference type="CDD" id="cd06722">
    <property type="entry name" value="PDZ_PICK1-like"/>
    <property type="match status" value="1"/>
</dbReference>
<dbReference type="GO" id="GO:0097062">
    <property type="term" value="P:dendritic spine maintenance"/>
    <property type="evidence" value="ECO:0007669"/>
    <property type="project" value="TreeGrafter"/>
</dbReference>
<dbReference type="GO" id="GO:0046872">
    <property type="term" value="F:metal ion binding"/>
    <property type="evidence" value="ECO:0007669"/>
    <property type="project" value="UniProtKB-KW"/>
</dbReference>
<dbReference type="FunFam" id="1.20.1270.60:FF:000023">
    <property type="entry name" value="Interacting with PRKCA"/>
    <property type="match status" value="1"/>
</dbReference>
<dbReference type="GO" id="GO:0005080">
    <property type="term" value="F:protein kinase C binding"/>
    <property type="evidence" value="ECO:0007669"/>
    <property type="project" value="TreeGrafter"/>
</dbReference>
<evidence type="ECO:0000256" key="6">
    <source>
        <dbReference type="ARBA" id="ARBA00022490"/>
    </source>
</evidence>
<dbReference type="GO" id="GO:0005886">
    <property type="term" value="C:plasma membrane"/>
    <property type="evidence" value="ECO:0007669"/>
    <property type="project" value="GOC"/>
</dbReference>
<evidence type="ECO:0000256" key="12">
    <source>
        <dbReference type="ARBA" id="ARBA00023018"/>
    </source>
</evidence>
<proteinExistence type="predicted"/>
<evidence type="ECO:0000256" key="21">
    <source>
        <dbReference type="ARBA" id="ARBA00034102"/>
    </source>
</evidence>
<evidence type="ECO:0000256" key="7">
    <source>
        <dbReference type="ARBA" id="ARBA00022553"/>
    </source>
</evidence>
<dbReference type="GO" id="GO:0032588">
    <property type="term" value="C:trans-Golgi network membrane"/>
    <property type="evidence" value="ECO:0007669"/>
    <property type="project" value="TreeGrafter"/>
</dbReference>
<dbReference type="SUPFAM" id="SSF50156">
    <property type="entry name" value="PDZ domain-like"/>
    <property type="match status" value="1"/>
</dbReference>
<evidence type="ECO:0000256" key="3">
    <source>
        <dbReference type="ARBA" id="ARBA00004556"/>
    </source>
</evidence>
<organism evidence="24 25">
    <name type="scientific">Cirrhinus molitorella</name>
    <name type="common">mud carp</name>
    <dbReference type="NCBI Taxonomy" id="172907"/>
    <lineage>
        <taxon>Eukaryota</taxon>
        <taxon>Metazoa</taxon>
        <taxon>Chordata</taxon>
        <taxon>Craniata</taxon>
        <taxon>Vertebrata</taxon>
        <taxon>Euteleostomi</taxon>
        <taxon>Actinopterygii</taxon>
        <taxon>Neopterygii</taxon>
        <taxon>Teleostei</taxon>
        <taxon>Ostariophysi</taxon>
        <taxon>Cypriniformes</taxon>
        <taxon>Cyprinidae</taxon>
        <taxon>Labeoninae</taxon>
        <taxon>Labeonini</taxon>
        <taxon>Cirrhinus</taxon>
    </lineage>
</organism>
<comment type="caution">
    <text evidence="24">The sequence shown here is derived from an EMBL/GenBank/DDBJ whole genome shotgun (WGS) entry which is preliminary data.</text>
</comment>
<evidence type="ECO:0000256" key="13">
    <source>
        <dbReference type="ARBA" id="ARBA00023136"/>
    </source>
</evidence>
<dbReference type="Pfam" id="PF06456">
    <property type="entry name" value="Arfaptin"/>
    <property type="match status" value="1"/>
</dbReference>
<keyword evidence="13" id="KW-0472">Membrane</keyword>
<dbReference type="InterPro" id="IPR010504">
    <property type="entry name" value="AH_dom"/>
</dbReference>
<evidence type="ECO:0000256" key="18">
    <source>
        <dbReference type="ARBA" id="ARBA00031097"/>
    </source>
</evidence>
<evidence type="ECO:0000256" key="1">
    <source>
        <dbReference type="ARBA" id="ARBA00004170"/>
    </source>
</evidence>
<dbReference type="CDD" id="cd07659">
    <property type="entry name" value="BAR_PICK1"/>
    <property type="match status" value="1"/>
</dbReference>
<evidence type="ECO:0000256" key="16">
    <source>
        <dbReference type="ARBA" id="ARBA00023212"/>
    </source>
</evidence>
<evidence type="ECO:0000256" key="4">
    <source>
        <dbReference type="ARBA" id="ARBA00004635"/>
    </source>
</evidence>
<dbReference type="InterPro" id="IPR001478">
    <property type="entry name" value="PDZ"/>
</dbReference>
<dbReference type="PANTHER" id="PTHR12141:SF1">
    <property type="entry name" value="PRKCA-BINDING PROTEIN"/>
    <property type="match status" value="1"/>
</dbReference>
<dbReference type="InterPro" id="IPR027267">
    <property type="entry name" value="AH/BAR_dom_sf"/>
</dbReference>
<keyword evidence="11" id="KW-0106">Calcium</keyword>
<accession>A0AA88QH10</accession>
<sequence length="408" mass="46125">MFTDMDYELEEDKLGIPTVPGTVILKKDTQNLIGISIGGGAQFCPCLYIVQVFDNTPAALDGTLAAGDEITGVNGKPVKGKTKVEVAKMIQAVQGEVVIQYNKLQADPKQGKSLDIVLKKVKHRLVENMSSGTADALGLSRAILCNDGLVKRLEELEKTAELYKGLMEHTKRLLRAFYELSQTHRAFGDVFSVIGVREPQAAASEAFVKFAEAHRNMEKFGIQLLKTIKPMLHDLNTYLHKAIPDTKLTIRKYLDVKFEYLSYCLKVKEMDDEEYSCIALGDPLYRVSTGNYEYRLILRCRQEARTRFAKMRKDVLEKIELLDQKHVQDIVFQLQRFVSGMSHYYDDCYAVLKEADVFPIEVDLSRTMINYSGQSLSYEDEEEDETSRGGEEDAPQTENGAEKLIDDE</sequence>
<dbReference type="InterPro" id="IPR030798">
    <property type="entry name" value="Arfaptin_fam"/>
</dbReference>
<dbReference type="AlphaFoldDB" id="A0AA88QH10"/>
<keyword evidence="25" id="KW-1185">Reference proteome</keyword>
<gene>
    <name evidence="24" type="ORF">Q8A67_001357</name>
</gene>
<evidence type="ECO:0000313" key="24">
    <source>
        <dbReference type="EMBL" id="KAK2916983.1"/>
    </source>
</evidence>
<keyword evidence="8" id="KW-0771">Synaptosome</keyword>
<comment type="function">
    <text evidence="20">Probable adapter protein that bind to and organize the subcellular localization of a variety of membrane proteins containing some PDZ recognition sequence. Involved in the clustering of various receptors, possibly by acting at the receptor internalization level. Plays a role in synaptic plasticity by regulating the trafficking and internalization of AMPA receptors. May be regulated upon PRKCA activation. May regulate ASIC1/ASIC3 channel. Regulates actin polymerization by inhibiting the actin-nucleating activity of the Arp2/3 complex; the function is competitive with nucleation promoting factors and is linked to neuronal morphology regulation and AMPA receptor (AMPAR) endocytosis. Via interaction with the Arp2/3 complex involved in regulation of synaptic plasicity of excitatory synapses and required for spine shrinkage during long-term depression (LTD). Involved in regulation of astrocyte morphology, antagonistic to Arp2/3 complex activator WASL/N-WASP function.</text>
</comment>
<dbReference type="PROSITE" id="PS50870">
    <property type="entry name" value="AH"/>
    <property type="match status" value="1"/>
</dbReference>
<dbReference type="GO" id="GO:0008021">
    <property type="term" value="C:synaptic vesicle"/>
    <property type="evidence" value="ECO:0007669"/>
    <property type="project" value="TreeGrafter"/>
</dbReference>
<keyword evidence="7" id="KW-0597">Phosphoprotein</keyword>
<keyword evidence="9" id="KW-0479">Metal-binding</keyword>
<dbReference type="Proteomes" id="UP001187343">
    <property type="component" value="Unassembled WGS sequence"/>
</dbReference>
<dbReference type="GO" id="GO:0005856">
    <property type="term" value="C:cytoskeleton"/>
    <property type="evidence" value="ECO:0007669"/>
    <property type="project" value="UniProtKB-SubCell"/>
</dbReference>
<name>A0AA88QH10_9TELE</name>
<dbReference type="GO" id="GO:0019904">
    <property type="term" value="F:protein domain specific binding"/>
    <property type="evidence" value="ECO:0007669"/>
    <property type="project" value="InterPro"/>
</dbReference>
<dbReference type="GO" id="GO:0002092">
    <property type="term" value="P:positive regulation of receptor internalization"/>
    <property type="evidence" value="ECO:0007669"/>
    <property type="project" value="TreeGrafter"/>
</dbReference>
<dbReference type="GO" id="GO:0043113">
    <property type="term" value="P:receptor clustering"/>
    <property type="evidence" value="ECO:0007669"/>
    <property type="project" value="TreeGrafter"/>
</dbReference>
<dbReference type="PROSITE" id="PS50106">
    <property type="entry name" value="PDZ"/>
    <property type="match status" value="1"/>
</dbReference>
<dbReference type="SMART" id="SM00228">
    <property type="entry name" value="PDZ"/>
    <property type="match status" value="1"/>
</dbReference>
<comment type="subcellular location">
    <subcellularLocation>
        <location evidence="2">Cytoplasm</location>
        <location evidence="2">Cytoskeleton</location>
    </subcellularLocation>
    <subcellularLocation>
        <location evidence="3">Cytoplasm</location>
        <location evidence="3">Perinuclear region</location>
    </subcellularLocation>
    <subcellularLocation>
        <location evidence="4">Membrane</location>
        <topology evidence="4">Lipid-anchor</topology>
    </subcellularLocation>
    <subcellularLocation>
        <location evidence="1">Membrane</location>
        <topology evidence="1">Peripheral membrane protein</topology>
    </subcellularLocation>
    <subcellularLocation>
        <location evidence="22">Postsynaptic density</location>
    </subcellularLocation>
    <subcellularLocation>
        <location evidence="21">Synapse</location>
        <location evidence="21">Synaptosome</location>
    </subcellularLocation>
</comment>
<dbReference type="GO" id="GO:0006886">
    <property type="term" value="P:intracellular protein transport"/>
    <property type="evidence" value="ECO:0007669"/>
    <property type="project" value="TreeGrafter"/>
</dbReference>
<dbReference type="GO" id="GO:0014069">
    <property type="term" value="C:postsynaptic density"/>
    <property type="evidence" value="ECO:0007669"/>
    <property type="project" value="UniProtKB-SubCell"/>
</dbReference>
<dbReference type="InterPro" id="IPR037959">
    <property type="entry name" value="PICK1_BAR"/>
</dbReference>
<dbReference type="GO" id="GO:0034315">
    <property type="term" value="P:regulation of Arp2/3 complex-mediated actin nucleation"/>
    <property type="evidence" value="ECO:0007669"/>
    <property type="project" value="TreeGrafter"/>
</dbReference>